<keyword evidence="3" id="KW-1185">Reference proteome</keyword>
<dbReference type="KEGG" id="hgn:E6W36_01925"/>
<dbReference type="NCBIfam" id="NF033522">
    <property type="entry name" value="lasso_benenodin"/>
    <property type="match status" value="1"/>
</dbReference>
<evidence type="ECO:0000313" key="3">
    <source>
        <dbReference type="Proteomes" id="UP000298714"/>
    </source>
</evidence>
<reference evidence="3" key="1">
    <citation type="submission" date="2019-04" db="EMBL/GenBank/DDBJ databases">
        <title>Complete genome sequence of Sphingomonas sp. W1-2-3.</title>
        <authorList>
            <person name="Im W.T."/>
        </authorList>
    </citation>
    <scope>NUCLEOTIDE SEQUENCE [LARGE SCALE GENOMIC DNA]</scope>
    <source>
        <strain evidence="3">W1-2-3</strain>
    </source>
</reference>
<accession>A0A4D7C5D3</accession>
<protein>
    <submittedName>
        <fullName evidence="2">Benenodin family lasso peptide</fullName>
    </submittedName>
</protein>
<dbReference type="RefSeq" id="WP_222873588.1">
    <property type="nucleotide sequence ID" value="NZ_CP039704.1"/>
</dbReference>
<dbReference type="Proteomes" id="UP000298714">
    <property type="component" value="Chromosome"/>
</dbReference>
<proteinExistence type="predicted"/>
<evidence type="ECO:0000313" key="2">
    <source>
        <dbReference type="EMBL" id="QCI78820.1"/>
    </source>
</evidence>
<dbReference type="AlphaFoldDB" id="A0A4D7C5D3"/>
<gene>
    <name evidence="2" type="ORF">E6W36_01925</name>
</gene>
<dbReference type="EMBL" id="CP039704">
    <property type="protein sequence ID" value="QCI78820.1"/>
    <property type="molecule type" value="Genomic_DNA"/>
</dbReference>
<feature type="region of interest" description="Disordered" evidence="1">
    <location>
        <begin position="1"/>
        <end position="38"/>
    </location>
</feature>
<dbReference type="Pfam" id="PF24178">
    <property type="entry name" value="Subterisin"/>
    <property type="match status" value="1"/>
</dbReference>
<organism evidence="2 3">
    <name type="scientific">Hankyongella ginsenosidimutans</name>
    <dbReference type="NCBI Taxonomy" id="1763828"/>
    <lineage>
        <taxon>Bacteria</taxon>
        <taxon>Pseudomonadati</taxon>
        <taxon>Pseudomonadota</taxon>
        <taxon>Alphaproteobacteria</taxon>
        <taxon>Sphingomonadales</taxon>
        <taxon>Sphingomonadaceae</taxon>
        <taxon>Hankyongella</taxon>
    </lineage>
</organism>
<name>A0A4D7C5D3_9SPHN</name>
<evidence type="ECO:0000256" key="1">
    <source>
        <dbReference type="SAM" id="MobiDB-lite"/>
    </source>
</evidence>
<dbReference type="InterPro" id="IPR049805">
    <property type="entry name" value="Lasso_benenodin"/>
</dbReference>
<sequence length="38" mass="3917">MNREDQIDLGIASDETKGPTGVPIDDALGQDSAGLSDD</sequence>